<organism evidence="1 2">
    <name type="scientific">Hypoxylon rubiginosum</name>
    <dbReference type="NCBI Taxonomy" id="110542"/>
    <lineage>
        <taxon>Eukaryota</taxon>
        <taxon>Fungi</taxon>
        <taxon>Dikarya</taxon>
        <taxon>Ascomycota</taxon>
        <taxon>Pezizomycotina</taxon>
        <taxon>Sordariomycetes</taxon>
        <taxon>Xylariomycetidae</taxon>
        <taxon>Xylariales</taxon>
        <taxon>Hypoxylaceae</taxon>
        <taxon>Hypoxylon</taxon>
    </lineage>
</organism>
<reference evidence="1 2" key="1">
    <citation type="journal article" date="2022" name="New Phytol.">
        <title>Ecological generalism drives hyperdiversity of secondary metabolite gene clusters in xylarialean endophytes.</title>
        <authorList>
            <person name="Franco M.E.E."/>
            <person name="Wisecaver J.H."/>
            <person name="Arnold A.E."/>
            <person name="Ju Y.M."/>
            <person name="Slot J.C."/>
            <person name="Ahrendt S."/>
            <person name="Moore L.P."/>
            <person name="Eastman K.E."/>
            <person name="Scott K."/>
            <person name="Konkel Z."/>
            <person name="Mondo S.J."/>
            <person name="Kuo A."/>
            <person name="Hayes R.D."/>
            <person name="Haridas S."/>
            <person name="Andreopoulos B."/>
            <person name="Riley R."/>
            <person name="LaButti K."/>
            <person name="Pangilinan J."/>
            <person name="Lipzen A."/>
            <person name="Amirebrahimi M."/>
            <person name="Yan J."/>
            <person name="Adam C."/>
            <person name="Keymanesh K."/>
            <person name="Ng V."/>
            <person name="Louie K."/>
            <person name="Northen T."/>
            <person name="Drula E."/>
            <person name="Henrissat B."/>
            <person name="Hsieh H.M."/>
            <person name="Youens-Clark K."/>
            <person name="Lutzoni F."/>
            <person name="Miadlikowska J."/>
            <person name="Eastwood D.C."/>
            <person name="Hamelin R.C."/>
            <person name="Grigoriev I.V."/>
            <person name="U'Ren J.M."/>
        </authorList>
    </citation>
    <scope>NUCLEOTIDE SEQUENCE [LARGE SCALE GENOMIC DNA]</scope>
    <source>
        <strain evidence="1 2">CBS 119005</strain>
    </source>
</reference>
<gene>
    <name evidence="1" type="ORF">F4820DRAFT_471887</name>
</gene>
<proteinExistence type="predicted"/>
<name>A0ACB9YV68_9PEZI</name>
<evidence type="ECO:0000313" key="1">
    <source>
        <dbReference type="EMBL" id="KAI4863103.1"/>
    </source>
</evidence>
<comment type="caution">
    <text evidence="1">The sequence shown here is derived from an EMBL/GenBank/DDBJ whole genome shotgun (WGS) entry which is preliminary data.</text>
</comment>
<dbReference type="EMBL" id="MU393511">
    <property type="protein sequence ID" value="KAI4863103.1"/>
    <property type="molecule type" value="Genomic_DNA"/>
</dbReference>
<evidence type="ECO:0000313" key="2">
    <source>
        <dbReference type="Proteomes" id="UP001497700"/>
    </source>
</evidence>
<protein>
    <submittedName>
        <fullName evidence="1">Uncharacterized protein</fullName>
    </submittedName>
</protein>
<dbReference type="Proteomes" id="UP001497700">
    <property type="component" value="Unassembled WGS sequence"/>
</dbReference>
<accession>A0ACB9YV68</accession>
<sequence length="177" mass="18884">MAFTTPAPSSALTPPTHPSPILKLPLHVVGIVLAHLDTIPELFPVVSSHSIFRDALKDNLHSVCRTIIANQIPPNALPFVIRSLESARIRAVDAADDATEVSDLMAYLATTVPGCANRGAAELPPPASLSFADYNFLSRHYANGEAMGKKLQGDVLDVFGMGFICTIGSLLSVRRVL</sequence>
<keyword evidence="2" id="KW-1185">Reference proteome</keyword>